<reference evidence="2 3" key="1">
    <citation type="journal article" date="2020" name="Nature">
        <title>Six reference-quality genomes reveal evolution of bat adaptations.</title>
        <authorList>
            <person name="Jebb D."/>
            <person name="Huang Z."/>
            <person name="Pippel M."/>
            <person name="Hughes G.M."/>
            <person name="Lavrichenko K."/>
            <person name="Devanna P."/>
            <person name="Winkler S."/>
            <person name="Jermiin L.S."/>
            <person name="Skirmuntt E.C."/>
            <person name="Katzourakis A."/>
            <person name="Burkitt-Gray L."/>
            <person name="Ray D.A."/>
            <person name="Sullivan K.A.M."/>
            <person name="Roscito J.G."/>
            <person name="Kirilenko B.M."/>
            <person name="Davalos L.M."/>
            <person name="Corthals A.P."/>
            <person name="Power M.L."/>
            <person name="Jones G."/>
            <person name="Ransome R.D."/>
            <person name="Dechmann D.K.N."/>
            <person name="Locatelli A.G."/>
            <person name="Puechmaille S.J."/>
            <person name="Fedrigo O."/>
            <person name="Jarvis E.D."/>
            <person name="Hiller M."/>
            <person name="Vernes S.C."/>
            <person name="Myers E.W."/>
            <person name="Teeling E.C."/>
        </authorList>
    </citation>
    <scope>NUCLEOTIDE SEQUENCE [LARGE SCALE GENOMIC DNA]</scope>
    <source>
        <strain evidence="2">Bat1K_MPI-CBG_1</strain>
    </source>
</reference>
<evidence type="ECO:0000313" key="3">
    <source>
        <dbReference type="Proteomes" id="UP000664940"/>
    </source>
</evidence>
<sequence>MWVGETGVNICDSPVSRVVRRDRSGASGLASCVLSIPGSKRRCQLPIRTRSVEDGVRDGLRVAHAHSRSWLRAPSPLRAPSACGPGRALWPITTLSGQAFFIGSGIWELAVAFFFFISFQSVYLADFKKRGSSVLPKSCPLNTFNSLFSFPGNFTSCSLQRRLSPSHFLPNPHPALPCSTAKLALRGLLF</sequence>
<evidence type="ECO:0000256" key="1">
    <source>
        <dbReference type="SAM" id="Phobius"/>
    </source>
</evidence>
<proteinExistence type="predicted"/>
<gene>
    <name evidence="2" type="ORF">HJG60_009378</name>
</gene>
<protein>
    <submittedName>
        <fullName evidence="2">Uncharacterized protein</fullName>
    </submittedName>
</protein>
<dbReference type="AlphaFoldDB" id="A0A833YIP8"/>
<accession>A0A833YIP8</accession>
<keyword evidence="1" id="KW-0812">Transmembrane</keyword>
<name>A0A833YIP8_9CHIR</name>
<comment type="caution">
    <text evidence="2">The sequence shown here is derived from an EMBL/GenBank/DDBJ whole genome shotgun (WGS) entry which is preliminary data.</text>
</comment>
<keyword evidence="1" id="KW-1133">Transmembrane helix</keyword>
<feature type="transmembrane region" description="Helical" evidence="1">
    <location>
        <begin position="99"/>
        <end position="125"/>
    </location>
</feature>
<keyword evidence="1" id="KW-0472">Membrane</keyword>
<evidence type="ECO:0000313" key="2">
    <source>
        <dbReference type="EMBL" id="KAF6074968.1"/>
    </source>
</evidence>
<dbReference type="Proteomes" id="UP000664940">
    <property type="component" value="Unassembled WGS sequence"/>
</dbReference>
<organism evidence="2 3">
    <name type="scientific">Phyllostomus discolor</name>
    <name type="common">pale spear-nosed bat</name>
    <dbReference type="NCBI Taxonomy" id="89673"/>
    <lineage>
        <taxon>Eukaryota</taxon>
        <taxon>Metazoa</taxon>
        <taxon>Chordata</taxon>
        <taxon>Craniata</taxon>
        <taxon>Vertebrata</taxon>
        <taxon>Euteleostomi</taxon>
        <taxon>Mammalia</taxon>
        <taxon>Eutheria</taxon>
        <taxon>Laurasiatheria</taxon>
        <taxon>Chiroptera</taxon>
        <taxon>Yangochiroptera</taxon>
        <taxon>Phyllostomidae</taxon>
        <taxon>Phyllostominae</taxon>
        <taxon>Phyllostomus</taxon>
    </lineage>
</organism>
<dbReference type="EMBL" id="JABVXQ010000015">
    <property type="protein sequence ID" value="KAF6074968.1"/>
    <property type="molecule type" value="Genomic_DNA"/>
</dbReference>